<comment type="caution">
    <text evidence="1">The sequence shown here is derived from an EMBL/GenBank/DDBJ whole genome shotgun (WGS) entry which is preliminary data.</text>
</comment>
<protein>
    <submittedName>
        <fullName evidence="1">Uncharacterized protein</fullName>
    </submittedName>
</protein>
<keyword evidence="2" id="KW-1185">Reference proteome</keyword>
<dbReference type="Proteomes" id="UP001620626">
    <property type="component" value="Unassembled WGS sequence"/>
</dbReference>
<accession>A0ABD2LDM6</accession>
<evidence type="ECO:0000313" key="2">
    <source>
        <dbReference type="Proteomes" id="UP001620626"/>
    </source>
</evidence>
<dbReference type="EMBL" id="JBICBT010000451">
    <property type="protein sequence ID" value="KAL3113332.1"/>
    <property type="molecule type" value="Genomic_DNA"/>
</dbReference>
<proteinExistence type="predicted"/>
<reference evidence="1 2" key="1">
    <citation type="submission" date="2024-10" db="EMBL/GenBank/DDBJ databases">
        <authorList>
            <person name="Kim D."/>
        </authorList>
    </citation>
    <scope>NUCLEOTIDE SEQUENCE [LARGE SCALE GENOMIC DNA]</scope>
    <source>
        <strain evidence="1">BH-2024</strain>
    </source>
</reference>
<evidence type="ECO:0000313" key="1">
    <source>
        <dbReference type="EMBL" id="KAL3113332.1"/>
    </source>
</evidence>
<dbReference type="AlphaFoldDB" id="A0ABD2LDM6"/>
<gene>
    <name evidence="1" type="ORF">niasHT_018947</name>
</gene>
<name>A0ABD2LDM6_9BILA</name>
<organism evidence="1 2">
    <name type="scientific">Heterodera trifolii</name>
    <dbReference type="NCBI Taxonomy" id="157864"/>
    <lineage>
        <taxon>Eukaryota</taxon>
        <taxon>Metazoa</taxon>
        <taxon>Ecdysozoa</taxon>
        <taxon>Nematoda</taxon>
        <taxon>Chromadorea</taxon>
        <taxon>Rhabditida</taxon>
        <taxon>Tylenchina</taxon>
        <taxon>Tylenchomorpha</taxon>
        <taxon>Tylenchoidea</taxon>
        <taxon>Heteroderidae</taxon>
        <taxon>Heteroderinae</taxon>
        <taxon>Heterodera</taxon>
    </lineage>
</organism>
<sequence>MIIEICVSNNAFPFRDLHGIKLQKLDDEYVRLLFDSTMDNSSQFQLSRALSAVQFCLSIDRELGPSDEHTKKLTNFSKKHKKEFEIVNMRTKFDELRKKMEQKWPKLADSDLCKLWDFEEIILQINRELPIATKPNHGKLLLETRVELEKKYKCKELESEIIPVWATTFKLKLSEKHLVYLGGKLSLDSSQMGQVDLWFGNDRMANESELSHRLRTLSRNSEFDKLKAVKTLMELFLMQNSDIGILVVRYPLTLSAGE</sequence>